<protein>
    <submittedName>
        <fullName evidence="4">Uncharacterized protein</fullName>
    </submittedName>
</protein>
<keyword evidence="5" id="KW-1185">Reference proteome</keyword>
<evidence type="ECO:0000256" key="1">
    <source>
        <dbReference type="SAM" id="MobiDB-lite"/>
    </source>
</evidence>
<dbReference type="InterPro" id="IPR046464">
    <property type="entry name" value="SWI-SNF_Ssr4_C"/>
</dbReference>
<feature type="region of interest" description="Disordered" evidence="1">
    <location>
        <begin position="280"/>
        <end position="301"/>
    </location>
</feature>
<reference evidence="4 5" key="1">
    <citation type="journal article" date="2019" name="Sci. Rep.">
        <title>Comparative genomics of chytrid fungi reveal insights into the obligate biotrophic and pathogenic lifestyle of Synchytrium endobioticum.</title>
        <authorList>
            <person name="van de Vossenberg B.T.L.H."/>
            <person name="Warris S."/>
            <person name="Nguyen H.D.T."/>
            <person name="van Gent-Pelzer M.P.E."/>
            <person name="Joly D.L."/>
            <person name="van de Geest H.C."/>
            <person name="Bonants P.J.M."/>
            <person name="Smith D.S."/>
            <person name="Levesque C.A."/>
            <person name="van der Lee T.A.J."/>
        </authorList>
    </citation>
    <scope>NUCLEOTIDE SEQUENCE [LARGE SCALE GENOMIC DNA]</scope>
    <source>
        <strain evidence="4 5">CBS 809.83</strain>
    </source>
</reference>
<organism evidence="4 5">
    <name type="scientific">Powellomyces hirtus</name>
    <dbReference type="NCBI Taxonomy" id="109895"/>
    <lineage>
        <taxon>Eukaryota</taxon>
        <taxon>Fungi</taxon>
        <taxon>Fungi incertae sedis</taxon>
        <taxon>Chytridiomycota</taxon>
        <taxon>Chytridiomycota incertae sedis</taxon>
        <taxon>Chytridiomycetes</taxon>
        <taxon>Spizellomycetales</taxon>
        <taxon>Powellomycetaceae</taxon>
        <taxon>Powellomyces</taxon>
    </lineage>
</organism>
<evidence type="ECO:0000313" key="4">
    <source>
        <dbReference type="EMBL" id="TPX55237.1"/>
    </source>
</evidence>
<evidence type="ECO:0000259" key="2">
    <source>
        <dbReference type="Pfam" id="PF08549"/>
    </source>
</evidence>
<gene>
    <name evidence="4" type="ORF">PhCBS80983_g05502</name>
</gene>
<name>A0A507DVM3_9FUNG</name>
<dbReference type="Pfam" id="PF08549">
    <property type="entry name" value="SWI-SNF_Ssr4_N"/>
    <property type="match status" value="1"/>
</dbReference>
<evidence type="ECO:0000313" key="5">
    <source>
        <dbReference type="Proteomes" id="UP000318582"/>
    </source>
</evidence>
<feature type="domain" description="SWI/SNF and RSC complexes subunit Ssr4 C-terminal" evidence="3">
    <location>
        <begin position="199"/>
        <end position="247"/>
    </location>
</feature>
<evidence type="ECO:0000259" key="3">
    <source>
        <dbReference type="Pfam" id="PF20497"/>
    </source>
</evidence>
<dbReference type="InterPro" id="IPR013859">
    <property type="entry name" value="Ssr4_N"/>
</dbReference>
<dbReference type="Pfam" id="PF20497">
    <property type="entry name" value="SWI-SNF_Ssr4_C"/>
    <property type="match status" value="1"/>
</dbReference>
<comment type="caution">
    <text evidence="4">The sequence shown here is derived from an EMBL/GenBank/DDBJ whole genome shotgun (WGS) entry which is preliminary data.</text>
</comment>
<feature type="domain" description="SWI/SNF and RSC complexes subunit Ssr4 N-terminal" evidence="2">
    <location>
        <begin position="16"/>
        <end position="115"/>
    </location>
</feature>
<accession>A0A507DVM3</accession>
<feature type="compositionally biased region" description="Basic residues" evidence="1">
    <location>
        <begin position="181"/>
        <end position="191"/>
    </location>
</feature>
<dbReference type="AlphaFoldDB" id="A0A507DVM3"/>
<dbReference type="EMBL" id="QEAQ01000120">
    <property type="protein sequence ID" value="TPX55237.1"/>
    <property type="molecule type" value="Genomic_DNA"/>
</dbReference>
<dbReference type="GO" id="GO:0006338">
    <property type="term" value="P:chromatin remodeling"/>
    <property type="evidence" value="ECO:0007669"/>
    <property type="project" value="InterPro"/>
</dbReference>
<feature type="region of interest" description="Disordered" evidence="1">
    <location>
        <begin position="153"/>
        <end position="210"/>
    </location>
</feature>
<feature type="compositionally biased region" description="Acidic residues" evidence="1">
    <location>
        <begin position="200"/>
        <end position="210"/>
    </location>
</feature>
<sequence>MFKKLTTNFPPERGANIAPDRAVAILQKCASLADQHSFEWVVVDKPVDGSIFVFQLSPMEPLPEDGYGWLDEENSFRTFLGDREVEISSRNQGFGFGDKCTYMTRRRYKLGHSNLQLLHYVRVSDPAQQTTIHHHMIKTMPRDPATLRSLTEHAQPPAQIPSPYGSANVRRTSGDVPQARHASHRRRHKSRSTVQLRQVEDEEDPSGDELDGAVARAVALERYKRNHEFMDMIFSPHSTMDLVPPQLIGEDNPERIAALKAQREAVEQETEALIAGFAEKTRSLQTPFESNPADRVSQVLR</sequence>
<dbReference type="Proteomes" id="UP000318582">
    <property type="component" value="Unassembled WGS sequence"/>
</dbReference>
<proteinExistence type="predicted"/>